<accession>A0ABY4KWT9</accession>
<evidence type="ECO:0000313" key="3">
    <source>
        <dbReference type="Proteomes" id="UP000832041"/>
    </source>
</evidence>
<evidence type="ECO:0000256" key="1">
    <source>
        <dbReference type="SAM" id="MobiDB-lite"/>
    </source>
</evidence>
<gene>
    <name evidence="2" type="ORF">FOF52_00145</name>
</gene>
<dbReference type="RefSeq" id="WP_248591790.1">
    <property type="nucleotide sequence ID" value="NZ_BAABEB010000001.1"/>
</dbReference>
<organism evidence="2 3">
    <name type="scientific">Thermobifida alba</name>
    <name type="common">Thermomonospora alba</name>
    <dbReference type="NCBI Taxonomy" id="53522"/>
    <lineage>
        <taxon>Bacteria</taxon>
        <taxon>Bacillati</taxon>
        <taxon>Actinomycetota</taxon>
        <taxon>Actinomycetes</taxon>
        <taxon>Streptosporangiales</taxon>
        <taxon>Nocardiopsidaceae</taxon>
        <taxon>Thermobifida</taxon>
    </lineage>
</organism>
<name>A0ABY4KWT9_THEAE</name>
<dbReference type="Proteomes" id="UP000832041">
    <property type="component" value="Chromosome"/>
</dbReference>
<feature type="compositionally biased region" description="Polar residues" evidence="1">
    <location>
        <begin position="7"/>
        <end position="36"/>
    </location>
</feature>
<reference evidence="2 3" key="1">
    <citation type="submission" date="2020-04" db="EMBL/GenBank/DDBJ databases">
        <title>Thermobifida alba genome sequencing and assembly.</title>
        <authorList>
            <person name="Luzics S."/>
            <person name="Horvath B."/>
            <person name="Nagy I."/>
            <person name="Toth A."/>
            <person name="Nagy I."/>
            <person name="Kukolya J."/>
        </authorList>
    </citation>
    <scope>NUCLEOTIDE SEQUENCE [LARGE SCALE GENOMIC DNA]</scope>
    <source>
        <strain evidence="2 3">DSM 43795</strain>
    </source>
</reference>
<sequence>MRRRPSSVHTPQWASRQEISSRTSGVPAASPSTTAYGSPRESRSRAVAGLIGPTIEAVDADQPAQ</sequence>
<feature type="region of interest" description="Disordered" evidence="1">
    <location>
        <begin position="1"/>
        <end position="65"/>
    </location>
</feature>
<evidence type="ECO:0000313" key="2">
    <source>
        <dbReference type="EMBL" id="UPT19569.1"/>
    </source>
</evidence>
<dbReference type="EMBL" id="CP051627">
    <property type="protein sequence ID" value="UPT19569.1"/>
    <property type="molecule type" value="Genomic_DNA"/>
</dbReference>
<protein>
    <submittedName>
        <fullName evidence="2">Uncharacterized protein</fullName>
    </submittedName>
</protein>
<keyword evidence="3" id="KW-1185">Reference proteome</keyword>
<proteinExistence type="predicted"/>